<evidence type="ECO:0000313" key="1">
    <source>
        <dbReference type="EMBL" id="GMA37543.1"/>
    </source>
</evidence>
<sequence length="80" mass="8643">MSDISYRGHDLIAADIANLKGAMDATGQTHGFLTSLAPGSAARIGNAHYKDEAEHIWAWADVMREEYKAIVDAGLTVQAR</sequence>
<protein>
    <submittedName>
        <fullName evidence="1">Uncharacterized protein</fullName>
    </submittedName>
</protein>
<name>A0ABQ6IK73_9MICO</name>
<accession>A0ABQ6IK73</accession>
<dbReference type="EMBL" id="BSUN01000001">
    <property type="protein sequence ID" value="GMA37543.1"/>
    <property type="molecule type" value="Genomic_DNA"/>
</dbReference>
<evidence type="ECO:0000313" key="2">
    <source>
        <dbReference type="Proteomes" id="UP001157125"/>
    </source>
</evidence>
<organism evidence="1 2">
    <name type="scientific">Demequina litorisediminis</name>
    <dbReference type="NCBI Taxonomy" id="1849022"/>
    <lineage>
        <taxon>Bacteria</taxon>
        <taxon>Bacillati</taxon>
        <taxon>Actinomycetota</taxon>
        <taxon>Actinomycetes</taxon>
        <taxon>Micrococcales</taxon>
        <taxon>Demequinaceae</taxon>
        <taxon>Demequina</taxon>
    </lineage>
</organism>
<dbReference type="InterPro" id="IPR038071">
    <property type="entry name" value="UROD/MetE-like_sf"/>
</dbReference>
<reference evidence="2" key="1">
    <citation type="journal article" date="2019" name="Int. J. Syst. Evol. Microbiol.">
        <title>The Global Catalogue of Microorganisms (GCM) 10K type strain sequencing project: providing services to taxonomists for standard genome sequencing and annotation.</title>
        <authorList>
            <consortium name="The Broad Institute Genomics Platform"/>
            <consortium name="The Broad Institute Genome Sequencing Center for Infectious Disease"/>
            <person name="Wu L."/>
            <person name="Ma J."/>
        </authorList>
    </citation>
    <scope>NUCLEOTIDE SEQUENCE [LARGE SCALE GENOMIC DNA]</scope>
    <source>
        <strain evidence="2">NBRC 112299</strain>
    </source>
</reference>
<dbReference type="Proteomes" id="UP001157125">
    <property type="component" value="Unassembled WGS sequence"/>
</dbReference>
<keyword evidence="2" id="KW-1185">Reference proteome</keyword>
<dbReference type="RefSeq" id="WP_348523709.1">
    <property type="nucleotide sequence ID" value="NZ_BSUN01000001.1"/>
</dbReference>
<dbReference type="SUPFAM" id="SSF51726">
    <property type="entry name" value="UROD/MetE-like"/>
    <property type="match status" value="1"/>
</dbReference>
<dbReference type="Gene3D" id="3.20.20.210">
    <property type="match status" value="1"/>
</dbReference>
<proteinExistence type="predicted"/>
<gene>
    <name evidence="1" type="ORF">GCM10025876_37470</name>
</gene>
<comment type="caution">
    <text evidence="1">The sequence shown here is derived from an EMBL/GenBank/DDBJ whole genome shotgun (WGS) entry which is preliminary data.</text>
</comment>